<dbReference type="Pfam" id="PF00089">
    <property type="entry name" value="Trypsin"/>
    <property type="match status" value="1"/>
</dbReference>
<keyword evidence="3" id="KW-0378">Hydrolase</keyword>
<dbReference type="RefSeq" id="XP_017031359.1">
    <property type="nucleotide sequence ID" value="XM_017175870.3"/>
</dbReference>
<dbReference type="Gene3D" id="2.40.10.10">
    <property type="entry name" value="Trypsin-like serine proteases"/>
    <property type="match status" value="1"/>
</dbReference>
<keyword evidence="4" id="KW-0720">Serine protease</keyword>
<dbReference type="GO" id="GO:0006508">
    <property type="term" value="P:proteolysis"/>
    <property type="evidence" value="ECO:0007669"/>
    <property type="project" value="UniProtKB-KW"/>
</dbReference>
<proteinExistence type="predicted"/>
<evidence type="ECO:0000256" key="1">
    <source>
        <dbReference type="ARBA" id="ARBA00022670"/>
    </source>
</evidence>
<dbReference type="AlphaFoldDB" id="A0A6P4J8B7"/>
<gene>
    <name evidence="9" type="primary">LOC108080955</name>
</gene>
<feature type="chain" id="PRO_5028087501" description="Peptidase S1 domain-containing protein" evidence="6">
    <location>
        <begin position="20"/>
        <end position="272"/>
    </location>
</feature>
<evidence type="ECO:0000256" key="3">
    <source>
        <dbReference type="ARBA" id="ARBA00022801"/>
    </source>
</evidence>
<evidence type="ECO:0000256" key="6">
    <source>
        <dbReference type="SAM" id="SignalP"/>
    </source>
</evidence>
<keyword evidence="2 6" id="KW-0732">Signal</keyword>
<dbReference type="InterPro" id="IPR001254">
    <property type="entry name" value="Trypsin_dom"/>
</dbReference>
<dbReference type="SUPFAM" id="SSF50494">
    <property type="entry name" value="Trypsin-like serine proteases"/>
    <property type="match status" value="1"/>
</dbReference>
<protein>
    <recommendedName>
        <fullName evidence="7">Peptidase S1 domain-containing protein</fullName>
    </recommendedName>
</protein>
<keyword evidence="1" id="KW-0645">Protease</keyword>
<evidence type="ECO:0000256" key="5">
    <source>
        <dbReference type="ARBA" id="ARBA00023157"/>
    </source>
</evidence>
<dbReference type="GO" id="GO:0004252">
    <property type="term" value="F:serine-type endopeptidase activity"/>
    <property type="evidence" value="ECO:0007669"/>
    <property type="project" value="InterPro"/>
</dbReference>
<dbReference type="PANTHER" id="PTHR24276:SF94">
    <property type="entry name" value="AT20289P-RELATED"/>
    <property type="match status" value="1"/>
</dbReference>
<dbReference type="OrthoDB" id="7851799at2759"/>
<evidence type="ECO:0000256" key="2">
    <source>
        <dbReference type="ARBA" id="ARBA00022729"/>
    </source>
</evidence>
<dbReference type="PANTHER" id="PTHR24276">
    <property type="entry name" value="POLYSERASE-RELATED"/>
    <property type="match status" value="1"/>
</dbReference>
<feature type="domain" description="Peptidase S1" evidence="7">
    <location>
        <begin position="72"/>
        <end position="262"/>
    </location>
</feature>
<feature type="signal peptide" evidence="6">
    <location>
        <begin position="1"/>
        <end position="19"/>
    </location>
</feature>
<evidence type="ECO:0000313" key="8">
    <source>
        <dbReference type="Proteomes" id="UP001652661"/>
    </source>
</evidence>
<evidence type="ECO:0000259" key="7">
    <source>
        <dbReference type="Pfam" id="PF00089"/>
    </source>
</evidence>
<dbReference type="GeneID" id="108080955"/>
<reference evidence="9" key="1">
    <citation type="submission" date="2025-08" db="UniProtKB">
        <authorList>
            <consortium name="RefSeq"/>
        </authorList>
    </citation>
    <scope>IDENTIFICATION</scope>
    <source>
        <strain evidence="9">14028-0561.14</strain>
        <tissue evidence="9">Whole fly</tissue>
    </source>
</reference>
<evidence type="ECO:0000256" key="4">
    <source>
        <dbReference type="ARBA" id="ARBA00022825"/>
    </source>
</evidence>
<evidence type="ECO:0000313" key="9">
    <source>
        <dbReference type="RefSeq" id="XP_017031359.1"/>
    </source>
</evidence>
<dbReference type="InterPro" id="IPR043504">
    <property type="entry name" value="Peptidase_S1_PA_chymotrypsin"/>
</dbReference>
<dbReference type="Proteomes" id="UP001652661">
    <property type="component" value="Chromosome 3R"/>
</dbReference>
<accession>A0A6P4J8B7</accession>
<name>A0A6P4J8B7_DROKI</name>
<keyword evidence="5" id="KW-1015">Disulfide bond</keyword>
<dbReference type="InterPro" id="IPR009003">
    <property type="entry name" value="Peptidase_S1_PA"/>
</dbReference>
<dbReference type="InterPro" id="IPR050430">
    <property type="entry name" value="Peptidase_S1"/>
</dbReference>
<organism evidence="8 9">
    <name type="scientific">Drosophila kikkawai</name>
    <name type="common">Fruit fly</name>
    <dbReference type="NCBI Taxonomy" id="30033"/>
    <lineage>
        <taxon>Eukaryota</taxon>
        <taxon>Metazoa</taxon>
        <taxon>Ecdysozoa</taxon>
        <taxon>Arthropoda</taxon>
        <taxon>Hexapoda</taxon>
        <taxon>Insecta</taxon>
        <taxon>Pterygota</taxon>
        <taxon>Neoptera</taxon>
        <taxon>Endopterygota</taxon>
        <taxon>Diptera</taxon>
        <taxon>Brachycera</taxon>
        <taxon>Muscomorpha</taxon>
        <taxon>Ephydroidea</taxon>
        <taxon>Drosophilidae</taxon>
        <taxon>Drosophila</taxon>
        <taxon>Sophophora</taxon>
    </lineage>
</organism>
<sequence>MHSPPVCVSALCFFQLCLAATPLCPDCQIHVVYPGGEKNVQQLYGNQRIVRIINDYRRVSGDPRWSGKPRLQESDFSFIAKVEISGSVQCSAALVAPRVVISSSACCRNKSHHQLQILFSGGRKLAVDLIVKPEFCPELCLLYLESQTEFLPVNISRQSLKLGHNAYMVMASPDLRFYGRRLTQIIENRACKVTFQEEESAYITPSMICAKNSGTADRCANNPGDGLLMDNQLCGINAYGSRCRPNYLNGDLYIDLTTLQPMIGDLIQQLNG</sequence>
<keyword evidence="8" id="KW-1185">Reference proteome</keyword>